<proteinExistence type="inferred from homology"/>
<dbReference type="Proteomes" id="UP000253919">
    <property type="component" value="Unassembled WGS sequence"/>
</dbReference>
<comment type="function">
    <text evidence="4">CRISPR (clustered regularly interspaced short palindromic repeat), is an adaptive immune system that provides protection against mobile genetic elements (viruses, transposable elements and conjugative plasmids). CRISPR clusters contain sequences complementary to antecedent mobile elements and target invading nucleic acids. CRISPR clusters are transcribed and processed into CRISPR RNA (crRNA).</text>
</comment>
<evidence type="ECO:0000256" key="4">
    <source>
        <dbReference type="PIRNR" id="PIRNR005054"/>
    </source>
</evidence>
<dbReference type="Gene3D" id="3.30.70.1900">
    <property type="match status" value="1"/>
</dbReference>
<evidence type="ECO:0000256" key="5">
    <source>
        <dbReference type="PIRSR" id="PIRSR005054-1"/>
    </source>
</evidence>
<dbReference type="InterPro" id="IPR045747">
    <property type="entry name" value="CRISPR-assoc_prot_Cas6_N_sf"/>
</dbReference>
<dbReference type="CDD" id="cd21140">
    <property type="entry name" value="Cas6_I-like"/>
    <property type="match status" value="1"/>
</dbReference>
<dbReference type="RefSeq" id="WP_115371756.1">
    <property type="nucleotide sequence ID" value="NZ_QASA01000001.1"/>
</dbReference>
<dbReference type="GO" id="GO:0003723">
    <property type="term" value="F:RNA binding"/>
    <property type="evidence" value="ECO:0007669"/>
    <property type="project" value="UniProtKB-KW"/>
</dbReference>
<dbReference type="Pfam" id="PF21350">
    <property type="entry name" value="Cas6_I-A"/>
    <property type="match status" value="1"/>
</dbReference>
<dbReference type="AlphaFoldDB" id="A0A369QBJ4"/>
<dbReference type="PANTHER" id="PTHR36984:SF1">
    <property type="entry name" value="CRISPR-ASSOCIATED ENDORIBONUCLEASE CAS6 1"/>
    <property type="match status" value="1"/>
</dbReference>
<name>A0A369QBJ4_9BACT</name>
<dbReference type="Pfam" id="PF01881">
    <property type="entry name" value="Cas_Cas6_C"/>
    <property type="match status" value="1"/>
</dbReference>
<dbReference type="OrthoDB" id="9797488at2"/>
<evidence type="ECO:0000256" key="3">
    <source>
        <dbReference type="ARBA" id="ARBA00023118"/>
    </source>
</evidence>
<keyword evidence="9" id="KW-1185">Reference proteome</keyword>
<feature type="site" description="Transition state stabilizer" evidence="5">
    <location>
        <position position="57"/>
    </location>
</feature>
<protein>
    <recommendedName>
        <fullName evidence="4">CRISPR-associated endoribonuclease</fullName>
    </recommendedName>
</protein>
<dbReference type="InterPro" id="IPR049435">
    <property type="entry name" value="Cas_Cas6_C"/>
</dbReference>
<comment type="caution">
    <text evidence="8">The sequence shown here is derived from an EMBL/GenBank/DDBJ whole genome shotgun (WGS) entry which is preliminary data.</text>
</comment>
<evidence type="ECO:0000313" key="9">
    <source>
        <dbReference type="Proteomes" id="UP000253919"/>
    </source>
</evidence>
<dbReference type="GO" id="GO:0051607">
    <property type="term" value="P:defense response to virus"/>
    <property type="evidence" value="ECO:0007669"/>
    <property type="project" value="UniProtKB-KW"/>
</dbReference>
<dbReference type="InterPro" id="IPR010156">
    <property type="entry name" value="CRISPR-assoc_prot_Cas6"/>
</dbReference>
<keyword evidence="3" id="KW-0051">Antiviral defense</keyword>
<evidence type="ECO:0000256" key="2">
    <source>
        <dbReference type="ARBA" id="ARBA00022884"/>
    </source>
</evidence>
<reference evidence="8 9" key="1">
    <citation type="submission" date="2018-04" db="EMBL/GenBank/DDBJ databases">
        <title>Adhaeribacter sp. HMF7616 genome sequencing and assembly.</title>
        <authorList>
            <person name="Kang H."/>
            <person name="Kang J."/>
            <person name="Cha I."/>
            <person name="Kim H."/>
            <person name="Joh K."/>
        </authorList>
    </citation>
    <scope>NUCLEOTIDE SEQUENCE [LARGE SCALE GENOMIC DNA]</scope>
    <source>
        <strain evidence="8 9">HMF7616</strain>
    </source>
</reference>
<feature type="domain" description="CRISPR associated protein Cas6 C-terminal" evidence="7">
    <location>
        <begin position="130"/>
        <end position="260"/>
    </location>
</feature>
<evidence type="ECO:0000256" key="6">
    <source>
        <dbReference type="PIRSR" id="PIRSR005054-50"/>
    </source>
</evidence>
<dbReference type="EMBL" id="QASA01000001">
    <property type="protein sequence ID" value="RDC62293.1"/>
    <property type="molecule type" value="Genomic_DNA"/>
</dbReference>
<gene>
    <name evidence="8" type="ORF">AHMF7616_00886</name>
</gene>
<feature type="active site" description="Proton donor" evidence="6">
    <location>
        <position position="45"/>
    </location>
</feature>
<evidence type="ECO:0000313" key="8">
    <source>
        <dbReference type="EMBL" id="RDC62293.1"/>
    </source>
</evidence>
<feature type="active site" description="Proton acceptor" evidence="6">
    <location>
        <position position="30"/>
    </location>
</feature>
<dbReference type="PANTHER" id="PTHR36984">
    <property type="entry name" value="CRISPR-ASSOCIATED ENDORIBONUCLEASE CAS6 1"/>
    <property type="match status" value="1"/>
</dbReference>
<keyword evidence="2" id="KW-0694">RNA-binding</keyword>
<dbReference type="PIRSF" id="PIRSF005054">
    <property type="entry name" value="PF1131"/>
    <property type="match status" value="1"/>
</dbReference>
<comment type="similarity">
    <text evidence="1 4">Belongs to the CRISPR-associated protein Cas6/Cse3/CasE family.</text>
</comment>
<accession>A0A369QBJ4</accession>
<organism evidence="8 9">
    <name type="scientific">Adhaeribacter pallidiroseus</name>
    <dbReference type="NCBI Taxonomy" id="2072847"/>
    <lineage>
        <taxon>Bacteria</taxon>
        <taxon>Pseudomonadati</taxon>
        <taxon>Bacteroidota</taxon>
        <taxon>Cytophagia</taxon>
        <taxon>Cytophagales</taxon>
        <taxon>Hymenobacteraceae</taxon>
        <taxon>Adhaeribacter</taxon>
    </lineage>
</organism>
<sequence>MRFNLTLNLPDNNYKVLPLNYQYELSAWIYKVINLGDASFSFWLHSQGYLANGRHYKLFTFSRLNIPQFKIAQDRLQIISTTATLSLSFYMPASAETFISGLFKQQQFSLGDTQSQVKFEVAAIAAEPTPAFKPQTQFRLVSPLCASTQRDQQGKLMPLYLSPEDSGFKKIFAENLLNKYAAGAMLKAPPAVSPLLGDVQFHLLSKPISKLVTIKANTPQQTKVRGYLFDFELEASPELTEAGYFAGFGEKNSLGFGCAEFLK</sequence>
<evidence type="ECO:0000259" key="7">
    <source>
        <dbReference type="Pfam" id="PF01881"/>
    </source>
</evidence>
<dbReference type="GO" id="GO:0016788">
    <property type="term" value="F:hydrolase activity, acting on ester bonds"/>
    <property type="evidence" value="ECO:0007669"/>
    <property type="project" value="InterPro"/>
</dbReference>
<evidence type="ECO:0000256" key="1">
    <source>
        <dbReference type="ARBA" id="ARBA00005937"/>
    </source>
</evidence>
<dbReference type="NCBIfam" id="TIGR01877">
    <property type="entry name" value="cas_cas6"/>
    <property type="match status" value="1"/>
</dbReference>
<dbReference type="Gene3D" id="3.30.70.1890">
    <property type="match status" value="1"/>
</dbReference>